<evidence type="ECO:0000259" key="6">
    <source>
        <dbReference type="Pfam" id="PF04082"/>
    </source>
</evidence>
<dbReference type="RefSeq" id="XP_016251072.1">
    <property type="nucleotide sequence ID" value="XM_016389170.1"/>
</dbReference>
<name>A0A0D1ZS19_9EURO</name>
<evidence type="ECO:0000256" key="5">
    <source>
        <dbReference type="ARBA" id="ARBA00023242"/>
    </source>
</evidence>
<proteinExistence type="predicted"/>
<dbReference type="Proteomes" id="UP000054466">
    <property type="component" value="Unassembled WGS sequence"/>
</dbReference>
<dbReference type="VEuPathDB" id="FungiDB:PV07_02549"/>
<dbReference type="PANTHER" id="PTHR47171:SF3">
    <property type="entry name" value="FARA-RELATED"/>
    <property type="match status" value="1"/>
</dbReference>
<dbReference type="GeneID" id="27341743"/>
<dbReference type="InterPro" id="IPR052073">
    <property type="entry name" value="Amide_Lactam_Regulators"/>
</dbReference>
<keyword evidence="1" id="KW-0862">Zinc</keyword>
<sequence length="478" mass="54712">MPILDRAQFAQSYTSGDCSIFLLQAILTHAVHYGPLPLLIEAGYSDRLVAAKTLYERARVLYDFGMEKSPLVVLQGCILLHGSYLAVKTERDFRFWLETATRVATQMGMHKEATHQSVDIAFRKVFRRIWSFLSYRDVLVSCAGLKHSRSIPDSCNVHDVTESDWEDESTLVQYSNIIPTVSRLQKLYFIELVRLSKIGEHSHVLPRPILLIDICAAALFLRLLNVPPDMRTDEAFQDLETSLLRWRNCLPVELRLETIAEWSVDNVWILFLRMDSYRYEGGFYRAWREFGRLSGDDSAFKTALRRQQNAMLEVDSVIDRLTLHELVHYCPVTAFTNAAVNLAMHIEISCNPATTDHQRQIVHGHMRCDLWFLSRGTERWPYLQKMFGLLRKVLSQTKFSLDPLPHILGQDPAMVSDSERHQYNTSPAQTDGQVAMFGNHSNDSPADALFNTFSGIALWDAAGDSIFEDQVLFFPDLD</sequence>
<dbReference type="OrthoDB" id="5121955at2759"/>
<keyword evidence="2" id="KW-0805">Transcription regulation</keyword>
<evidence type="ECO:0000313" key="7">
    <source>
        <dbReference type="EMBL" id="KIW30856.1"/>
    </source>
</evidence>
<dbReference type="HOGENOM" id="CLU_023926_1_1_1"/>
<keyword evidence="4" id="KW-0804">Transcription</keyword>
<accession>A0A0D1ZS19</accession>
<dbReference type="GO" id="GO:0008270">
    <property type="term" value="F:zinc ion binding"/>
    <property type="evidence" value="ECO:0007669"/>
    <property type="project" value="InterPro"/>
</dbReference>
<keyword evidence="3" id="KW-0238">DNA-binding</keyword>
<evidence type="ECO:0000256" key="2">
    <source>
        <dbReference type="ARBA" id="ARBA00023015"/>
    </source>
</evidence>
<dbReference type="EMBL" id="KN847041">
    <property type="protein sequence ID" value="KIW30856.1"/>
    <property type="molecule type" value="Genomic_DNA"/>
</dbReference>
<dbReference type="GO" id="GO:0006351">
    <property type="term" value="P:DNA-templated transcription"/>
    <property type="evidence" value="ECO:0007669"/>
    <property type="project" value="InterPro"/>
</dbReference>
<evidence type="ECO:0000256" key="1">
    <source>
        <dbReference type="ARBA" id="ARBA00022833"/>
    </source>
</evidence>
<organism evidence="7 8">
    <name type="scientific">Cladophialophora immunda</name>
    <dbReference type="NCBI Taxonomy" id="569365"/>
    <lineage>
        <taxon>Eukaryota</taxon>
        <taxon>Fungi</taxon>
        <taxon>Dikarya</taxon>
        <taxon>Ascomycota</taxon>
        <taxon>Pezizomycotina</taxon>
        <taxon>Eurotiomycetes</taxon>
        <taxon>Chaetothyriomycetidae</taxon>
        <taxon>Chaetothyriales</taxon>
        <taxon>Herpotrichiellaceae</taxon>
        <taxon>Cladophialophora</taxon>
    </lineage>
</organism>
<dbReference type="Pfam" id="PF04082">
    <property type="entry name" value="Fungal_trans"/>
    <property type="match status" value="1"/>
</dbReference>
<protein>
    <recommendedName>
        <fullName evidence="6">Xylanolytic transcriptional activator regulatory domain-containing protein</fullName>
    </recommendedName>
</protein>
<keyword evidence="5" id="KW-0539">Nucleus</keyword>
<dbReference type="InterPro" id="IPR007219">
    <property type="entry name" value="XnlR_reg_dom"/>
</dbReference>
<feature type="domain" description="Xylanolytic transcriptional activator regulatory" evidence="6">
    <location>
        <begin position="2"/>
        <end position="173"/>
    </location>
</feature>
<dbReference type="PANTHER" id="PTHR47171">
    <property type="entry name" value="FARA-RELATED"/>
    <property type="match status" value="1"/>
</dbReference>
<dbReference type="CDD" id="cd12148">
    <property type="entry name" value="fungal_TF_MHR"/>
    <property type="match status" value="1"/>
</dbReference>
<evidence type="ECO:0000256" key="4">
    <source>
        <dbReference type="ARBA" id="ARBA00023163"/>
    </source>
</evidence>
<gene>
    <name evidence="7" type="ORF">PV07_02549</name>
</gene>
<evidence type="ECO:0000313" key="8">
    <source>
        <dbReference type="Proteomes" id="UP000054466"/>
    </source>
</evidence>
<keyword evidence="8" id="KW-1185">Reference proteome</keyword>
<dbReference type="AlphaFoldDB" id="A0A0D1ZS19"/>
<evidence type="ECO:0000256" key="3">
    <source>
        <dbReference type="ARBA" id="ARBA00023125"/>
    </source>
</evidence>
<dbReference type="GO" id="GO:0003677">
    <property type="term" value="F:DNA binding"/>
    <property type="evidence" value="ECO:0007669"/>
    <property type="project" value="UniProtKB-KW"/>
</dbReference>
<reference evidence="7 8" key="1">
    <citation type="submission" date="2015-01" db="EMBL/GenBank/DDBJ databases">
        <title>The Genome Sequence of Cladophialophora immunda CBS83496.</title>
        <authorList>
            <consortium name="The Broad Institute Genomics Platform"/>
            <person name="Cuomo C."/>
            <person name="de Hoog S."/>
            <person name="Gorbushina A."/>
            <person name="Stielow B."/>
            <person name="Teixiera M."/>
            <person name="Abouelleil A."/>
            <person name="Chapman S.B."/>
            <person name="Priest M."/>
            <person name="Young S.K."/>
            <person name="Wortman J."/>
            <person name="Nusbaum C."/>
            <person name="Birren B."/>
        </authorList>
    </citation>
    <scope>NUCLEOTIDE SEQUENCE [LARGE SCALE GENOMIC DNA]</scope>
    <source>
        <strain evidence="7 8">CBS 83496</strain>
    </source>
</reference>